<dbReference type="InterPro" id="IPR034164">
    <property type="entry name" value="Pepsin-like_dom"/>
</dbReference>
<keyword evidence="5 14" id="KW-0732">Signal</keyword>
<feature type="disulfide bond" evidence="12">
    <location>
        <begin position="350"/>
        <end position="381"/>
    </location>
</feature>
<keyword evidence="10" id="KW-0449">Lipoprotein</keyword>
<keyword evidence="8" id="KW-0472">Membrane</keyword>
<keyword evidence="12" id="KW-1015">Disulfide bond</keyword>
<dbReference type="InterPro" id="IPR001461">
    <property type="entry name" value="Aspartic_peptidase_A1"/>
</dbReference>
<evidence type="ECO:0000256" key="7">
    <source>
        <dbReference type="ARBA" id="ARBA00022801"/>
    </source>
</evidence>
<evidence type="ECO:0000256" key="1">
    <source>
        <dbReference type="ARBA" id="ARBA00004236"/>
    </source>
</evidence>
<evidence type="ECO:0000256" key="10">
    <source>
        <dbReference type="ARBA" id="ARBA00023288"/>
    </source>
</evidence>
<dbReference type="GO" id="GO:0006508">
    <property type="term" value="P:proteolysis"/>
    <property type="evidence" value="ECO:0007669"/>
    <property type="project" value="UniProtKB-KW"/>
</dbReference>
<evidence type="ECO:0000256" key="8">
    <source>
        <dbReference type="ARBA" id="ARBA00023136"/>
    </source>
</evidence>
<feature type="compositionally biased region" description="Gly residues" evidence="13">
    <location>
        <begin position="459"/>
        <end position="471"/>
    </location>
</feature>
<feature type="active site" evidence="11">
    <location>
        <position position="134"/>
    </location>
</feature>
<comment type="similarity">
    <text evidence="2">Belongs to the peptidase A1 family.</text>
</comment>
<dbReference type="GO" id="GO:0004190">
    <property type="term" value="F:aspartic-type endopeptidase activity"/>
    <property type="evidence" value="ECO:0007669"/>
    <property type="project" value="UniProtKB-KW"/>
</dbReference>
<evidence type="ECO:0000256" key="12">
    <source>
        <dbReference type="PIRSR" id="PIRSR601461-2"/>
    </source>
</evidence>
<evidence type="ECO:0000256" key="4">
    <source>
        <dbReference type="ARBA" id="ARBA00022670"/>
    </source>
</evidence>
<name>A0A9P7Y9G4_9HELO</name>
<evidence type="ECO:0000256" key="14">
    <source>
        <dbReference type="SAM" id="SignalP"/>
    </source>
</evidence>
<dbReference type="OrthoDB" id="660550at2759"/>
<evidence type="ECO:0000256" key="2">
    <source>
        <dbReference type="ARBA" id="ARBA00007447"/>
    </source>
</evidence>
<keyword evidence="6" id="KW-0064">Aspartyl protease</keyword>
<feature type="region of interest" description="Disordered" evidence="13">
    <location>
        <begin position="434"/>
        <end position="551"/>
    </location>
</feature>
<dbReference type="Proteomes" id="UP000824998">
    <property type="component" value="Unassembled WGS sequence"/>
</dbReference>
<feature type="signal peptide" evidence="14">
    <location>
        <begin position="1"/>
        <end position="19"/>
    </location>
</feature>
<keyword evidence="9" id="KW-0325">Glycoprotein</keyword>
<dbReference type="PROSITE" id="PS51767">
    <property type="entry name" value="PEPTIDASE_A1"/>
    <property type="match status" value="1"/>
</dbReference>
<dbReference type="FunFam" id="2.40.70.10:FF:000085">
    <property type="entry name" value="Aspartic-type endopeptidase (CtsD), putative"/>
    <property type="match status" value="1"/>
</dbReference>
<evidence type="ECO:0000256" key="6">
    <source>
        <dbReference type="ARBA" id="ARBA00022750"/>
    </source>
</evidence>
<feature type="active site" evidence="11">
    <location>
        <position position="315"/>
    </location>
</feature>
<dbReference type="PANTHER" id="PTHR47966:SF75">
    <property type="entry name" value="ENDOPEPTIDASE (CTSD), PUTATIVE (AFU_ORTHOLOGUE AFUA_4G07040)-RELATED"/>
    <property type="match status" value="1"/>
</dbReference>
<evidence type="ECO:0000313" key="16">
    <source>
        <dbReference type="EMBL" id="KAG9229097.1"/>
    </source>
</evidence>
<proteinExistence type="inferred from homology"/>
<evidence type="ECO:0000256" key="13">
    <source>
        <dbReference type="SAM" id="MobiDB-lite"/>
    </source>
</evidence>
<evidence type="ECO:0000256" key="9">
    <source>
        <dbReference type="ARBA" id="ARBA00023180"/>
    </source>
</evidence>
<dbReference type="FunFam" id="2.40.70.10:FF:000060">
    <property type="entry name" value="Aspartic-type endopeptidase ctsD"/>
    <property type="match status" value="1"/>
</dbReference>
<dbReference type="CDD" id="cd05471">
    <property type="entry name" value="pepsin_like"/>
    <property type="match status" value="1"/>
</dbReference>
<dbReference type="EMBL" id="MU251816">
    <property type="protein sequence ID" value="KAG9229097.1"/>
    <property type="molecule type" value="Genomic_DNA"/>
</dbReference>
<keyword evidence="4" id="KW-0645">Protease</keyword>
<keyword evidence="17" id="KW-1185">Reference proteome</keyword>
<dbReference type="InterPro" id="IPR021109">
    <property type="entry name" value="Peptidase_aspartic_dom_sf"/>
</dbReference>
<dbReference type="AlphaFoldDB" id="A0A9P7Y9G4"/>
<dbReference type="GO" id="GO:0005886">
    <property type="term" value="C:plasma membrane"/>
    <property type="evidence" value="ECO:0007669"/>
    <property type="project" value="UniProtKB-SubCell"/>
</dbReference>
<evidence type="ECO:0000256" key="5">
    <source>
        <dbReference type="ARBA" id="ARBA00022729"/>
    </source>
</evidence>
<dbReference type="PANTHER" id="PTHR47966">
    <property type="entry name" value="BETA-SITE APP-CLEAVING ENZYME, ISOFORM A-RELATED"/>
    <property type="match status" value="1"/>
</dbReference>
<feature type="compositionally biased region" description="Low complexity" evidence="13">
    <location>
        <begin position="434"/>
        <end position="458"/>
    </location>
</feature>
<comment type="subcellular location">
    <subcellularLocation>
        <location evidence="1">Cell membrane</location>
    </subcellularLocation>
</comment>
<dbReference type="InterPro" id="IPR033121">
    <property type="entry name" value="PEPTIDASE_A1"/>
</dbReference>
<feature type="disulfide bond" evidence="12">
    <location>
        <begin position="147"/>
        <end position="152"/>
    </location>
</feature>
<comment type="caution">
    <text evidence="16">The sequence shown here is derived from an EMBL/GenBank/DDBJ whole genome shotgun (WGS) entry which is preliminary data.</text>
</comment>
<evidence type="ECO:0000259" key="15">
    <source>
        <dbReference type="PROSITE" id="PS51767"/>
    </source>
</evidence>
<evidence type="ECO:0000256" key="11">
    <source>
        <dbReference type="PIRSR" id="PIRSR601461-1"/>
    </source>
</evidence>
<feature type="chain" id="PRO_5040407486" evidence="14">
    <location>
        <begin position="20"/>
        <end position="573"/>
    </location>
</feature>
<sequence>MLLLKSLALLVNLVIIAEASYFYMPDWKCTLDKDCTLSKRDLEPGDALSPSLKVARAPESNKIENAQDSAKRLTRKYQYRSATHVNRDNSYKVVSAAAPSQTNAIGVDQDGTDYSYFVQVGIGSTNAPLYMLLDTGAGTTWVMGPSCTTDSCKSHGIFSTSNSKSFKDLNVPFNINYGSGNVSGSMGQDTIQLAGFQVTTSIGIAKYASDDFNHFPMDGILGLSLAKGKTPHFWETLKASKALKANLFGLDINRNSDGPNNGLITFGEVDNTRFTGEMKYYPLSDNAAGDWALPIGNVGIDSKQAGITGRVAYIDSGTSFIFGPPDDVKKFHALIPGASSSDGSTYSIPCDTKSSVTFTFESDTYNISPQDWVSPKVNGACTSNIYGVSVVDETSWLVGDTFLKNVYAVFDYDQSRLGFAAQAAISVTSMSSSASFTGQSSSPQSPGTSTSSSSSGTGSSSGSGSGSGSTGTGSSTLVVQSNGSSTGLSSVTATQSGSTTATSSSPVTSPVSPGLHGHETPVSTESAASAAAASGSATTSSPSETPKSSATQSTIFSSGTFLAAIAFSAALLV</sequence>
<protein>
    <submittedName>
        <fullName evidence="16">Aspartic peptidase domain-containing protein</fullName>
    </submittedName>
</protein>
<keyword evidence="7" id="KW-0378">Hydrolase</keyword>
<dbReference type="Gene3D" id="2.40.70.10">
    <property type="entry name" value="Acid Proteases"/>
    <property type="match status" value="2"/>
</dbReference>
<feature type="compositionally biased region" description="Low complexity" evidence="13">
    <location>
        <begin position="489"/>
        <end position="551"/>
    </location>
</feature>
<reference evidence="16" key="1">
    <citation type="journal article" date="2021" name="IMA Fungus">
        <title>Genomic characterization of three marine fungi, including Emericellopsis atlantica sp. nov. with signatures of a generalist lifestyle and marine biomass degradation.</title>
        <authorList>
            <person name="Hagestad O.C."/>
            <person name="Hou L."/>
            <person name="Andersen J.H."/>
            <person name="Hansen E.H."/>
            <person name="Altermark B."/>
            <person name="Li C."/>
            <person name="Kuhnert E."/>
            <person name="Cox R.J."/>
            <person name="Crous P.W."/>
            <person name="Spatafora J.W."/>
            <person name="Lail K."/>
            <person name="Amirebrahimi M."/>
            <person name="Lipzen A."/>
            <person name="Pangilinan J."/>
            <person name="Andreopoulos W."/>
            <person name="Hayes R.D."/>
            <person name="Ng V."/>
            <person name="Grigoriev I.V."/>
            <person name="Jackson S.A."/>
            <person name="Sutton T.D.S."/>
            <person name="Dobson A.D.W."/>
            <person name="Rama T."/>
        </authorList>
    </citation>
    <scope>NUCLEOTIDE SEQUENCE</scope>
    <source>
        <strain evidence="16">TRa018bII</strain>
    </source>
</reference>
<dbReference type="PRINTS" id="PR00792">
    <property type="entry name" value="PEPSIN"/>
</dbReference>
<feature type="domain" description="Peptidase A1" evidence="15">
    <location>
        <begin position="116"/>
        <end position="420"/>
    </location>
</feature>
<gene>
    <name evidence="16" type="ORF">BJ875DRAFT_524371</name>
</gene>
<evidence type="ECO:0000313" key="17">
    <source>
        <dbReference type="Proteomes" id="UP000824998"/>
    </source>
</evidence>
<feature type="compositionally biased region" description="Polar residues" evidence="13">
    <location>
        <begin position="477"/>
        <end position="488"/>
    </location>
</feature>
<dbReference type="Pfam" id="PF00026">
    <property type="entry name" value="Asp"/>
    <property type="match status" value="1"/>
</dbReference>
<accession>A0A9P7Y9G4</accession>
<organism evidence="16 17">
    <name type="scientific">Amylocarpus encephaloides</name>
    <dbReference type="NCBI Taxonomy" id="45428"/>
    <lineage>
        <taxon>Eukaryota</taxon>
        <taxon>Fungi</taxon>
        <taxon>Dikarya</taxon>
        <taxon>Ascomycota</taxon>
        <taxon>Pezizomycotina</taxon>
        <taxon>Leotiomycetes</taxon>
        <taxon>Helotiales</taxon>
        <taxon>Helotiales incertae sedis</taxon>
        <taxon>Amylocarpus</taxon>
    </lineage>
</organism>
<dbReference type="SUPFAM" id="SSF50630">
    <property type="entry name" value="Acid proteases"/>
    <property type="match status" value="1"/>
</dbReference>
<keyword evidence="3" id="KW-1003">Cell membrane</keyword>
<evidence type="ECO:0000256" key="3">
    <source>
        <dbReference type="ARBA" id="ARBA00022475"/>
    </source>
</evidence>